<dbReference type="PROSITE" id="PS50977">
    <property type="entry name" value="HTH_TETR_2"/>
    <property type="match status" value="1"/>
</dbReference>
<dbReference type="Gene3D" id="1.10.357.10">
    <property type="entry name" value="Tetracycline Repressor, domain 2"/>
    <property type="match status" value="1"/>
</dbReference>
<dbReference type="SUPFAM" id="SSF46689">
    <property type="entry name" value="Homeodomain-like"/>
    <property type="match status" value="1"/>
</dbReference>
<dbReference type="STRING" id="1335616.WDC_1277"/>
<keyword evidence="5" id="KW-1185">Reference proteome</keyword>
<feature type="DNA-binding region" description="H-T-H motif" evidence="2">
    <location>
        <begin position="29"/>
        <end position="48"/>
    </location>
</feature>
<dbReference type="PATRIC" id="fig|1335616.4.peg.1277"/>
<dbReference type="InterPro" id="IPR001647">
    <property type="entry name" value="HTH_TetR"/>
</dbReference>
<evidence type="ECO:0000256" key="1">
    <source>
        <dbReference type="ARBA" id="ARBA00023125"/>
    </source>
</evidence>
<accession>A0A0D1A8S6</accession>
<name>A0A0D1A8S6_9LACO</name>
<proteinExistence type="predicted"/>
<dbReference type="AlphaFoldDB" id="A0A0D1A8S6"/>
<dbReference type="InterPro" id="IPR009057">
    <property type="entry name" value="Homeodomain-like_sf"/>
</dbReference>
<dbReference type="Gene3D" id="1.10.10.60">
    <property type="entry name" value="Homeodomain-like"/>
    <property type="match status" value="1"/>
</dbReference>
<keyword evidence="1 2" id="KW-0238">DNA-binding</keyword>
<evidence type="ECO:0000259" key="3">
    <source>
        <dbReference type="PROSITE" id="PS50977"/>
    </source>
</evidence>
<evidence type="ECO:0000313" key="4">
    <source>
        <dbReference type="EMBL" id="KIS03156.1"/>
    </source>
</evidence>
<organism evidence="4 5">
    <name type="scientific">Paucilactobacillus wasatchensis</name>
    <dbReference type="NCBI Taxonomy" id="1335616"/>
    <lineage>
        <taxon>Bacteria</taxon>
        <taxon>Bacillati</taxon>
        <taxon>Bacillota</taxon>
        <taxon>Bacilli</taxon>
        <taxon>Lactobacillales</taxon>
        <taxon>Lactobacillaceae</taxon>
        <taxon>Paucilactobacillus</taxon>
    </lineage>
</organism>
<comment type="caution">
    <text evidence="4">The sequence shown here is derived from an EMBL/GenBank/DDBJ whole genome shotgun (WGS) entry which is preliminary data.</text>
</comment>
<dbReference type="EMBL" id="AWTT01000030">
    <property type="protein sequence ID" value="KIS03156.1"/>
    <property type="molecule type" value="Genomic_DNA"/>
</dbReference>
<dbReference type="RefSeq" id="WP_044011011.1">
    <property type="nucleotide sequence ID" value="NZ_AWTT01000030.1"/>
</dbReference>
<sequence length="191" mass="21355">MTKKRSLNRDKVLQTAVDIVRNDGLKALTLQRLAHDLNIRTQSLYNYISNLDELIALIGAHLINQLRQKIIDGIVGLSGKEALIRFADIAREFLIAEGSLAMIIFHLHEAPKDSEFNNAALQLVALLNQVIDSSHIEVHDDAPYSHALIGSVLGFVFIETSQFYKDETYGSATKSYHQMIERIITPSKSLA</sequence>
<evidence type="ECO:0000313" key="5">
    <source>
        <dbReference type="Proteomes" id="UP000032279"/>
    </source>
</evidence>
<reference evidence="4 5" key="1">
    <citation type="submission" date="2013-08" db="EMBL/GenBank/DDBJ databases">
        <title>Lactobacillus wasatchii sp. WDC04, a late gas producing bacteria isolated from aged chedder cheese.</title>
        <authorList>
            <person name="Oberg C.J."/>
            <person name="Culumber M."/>
            <person name="McMahon D.J."/>
            <person name="Broadbent J.R."/>
            <person name="Oberg T.S."/>
            <person name="Ortaki F."/>
        </authorList>
    </citation>
    <scope>NUCLEOTIDE SEQUENCE [LARGE SCALE GENOMIC DNA]</scope>
    <source>
        <strain evidence="4 5">WDC04</strain>
    </source>
</reference>
<dbReference type="OrthoDB" id="71867at2"/>
<feature type="domain" description="HTH tetR-type" evidence="3">
    <location>
        <begin position="6"/>
        <end position="66"/>
    </location>
</feature>
<evidence type="ECO:0000256" key="2">
    <source>
        <dbReference type="PROSITE-ProRule" id="PRU00335"/>
    </source>
</evidence>
<dbReference type="GO" id="GO:0003677">
    <property type="term" value="F:DNA binding"/>
    <property type="evidence" value="ECO:0007669"/>
    <property type="project" value="UniProtKB-UniRule"/>
</dbReference>
<dbReference type="Proteomes" id="UP000032279">
    <property type="component" value="Unassembled WGS sequence"/>
</dbReference>
<protein>
    <submittedName>
        <fullName evidence="4">Putative transcriptional regulator, TetR family</fullName>
    </submittedName>
</protein>
<gene>
    <name evidence="4" type="ORF">WDC_1277</name>
</gene>